<dbReference type="PROSITE" id="PS50883">
    <property type="entry name" value="EAL"/>
    <property type="match status" value="1"/>
</dbReference>
<dbReference type="SUPFAM" id="SSF141868">
    <property type="entry name" value="EAL domain-like"/>
    <property type="match status" value="1"/>
</dbReference>
<protein>
    <submittedName>
        <fullName evidence="3">GGDEF domain-containing protein</fullName>
    </submittedName>
</protein>
<dbReference type="InterPro" id="IPR001633">
    <property type="entry name" value="EAL_dom"/>
</dbReference>
<organism evidence="3 4">
    <name type="scientific">Nitrincola tibetensis</name>
    <dbReference type="NCBI Taxonomy" id="2219697"/>
    <lineage>
        <taxon>Bacteria</taxon>
        <taxon>Pseudomonadati</taxon>
        <taxon>Pseudomonadota</taxon>
        <taxon>Gammaproteobacteria</taxon>
        <taxon>Oceanospirillales</taxon>
        <taxon>Oceanospirillaceae</taxon>
        <taxon>Nitrincola</taxon>
    </lineage>
</organism>
<name>A0A364NM01_9GAMM</name>
<sequence length="583" mass="66388">MSTISPLLPTNEQLCVELSAILANKRISTLFQPIVDIQQIEVFGYEALSRGPSDSPLHAAPILFETAERCDKNNQLELCCLNSTLQHWHQHSLTSKVFINMNPEMLMHPGVGIKKLLLSLKKYNICASNIVIEMSERFPINNIAHLKLAVSWLREQGFLIAIDDLGAGYSGLKLWSDLKPDFVKIDRHFIRDIHEDLVKREFVRSLVDLSERIGCDIIAEGVETSAELKVVKELNIHLIQGFYFGRPRAIPSASLELCQTKEEPQPRAYGQFARDLSEYVEPVSSTTLLKHAWEVLQKNPTIFSLPIVDDGRPLGLLHRWRVLELYGSQYGRALYEKHPVIKFINKDSLIVDVNMSLDDVSQRLIDEDYHYLKQHFIVVEQGYYLGMGTTRSLLKQLTHQRIQIARYANPLTQLPGNVPIKTEVEQRIAQRESFYFAYVDINHFKPLNDYLGYKVGDTVILKLSLLLKNTFTSAKDFVGHIGGDDFVVMSSHPHIESVCHKLRKDFFESIKHIYNPSILEQGYHLGKNRKGKEQKMPLASISMGVVWIKGDSRMTEDELAELAATVKSESKTAINGYFQLTAE</sequence>
<dbReference type="Pfam" id="PF00571">
    <property type="entry name" value="CBS"/>
    <property type="match status" value="1"/>
</dbReference>
<reference evidence="3 4" key="1">
    <citation type="submission" date="2018-06" db="EMBL/GenBank/DDBJ databases">
        <title>Nitrincola tibetense sp. nov., isolated from Lake XuguoCo on Tibetan Plateau.</title>
        <authorList>
            <person name="Xing P."/>
        </authorList>
    </citation>
    <scope>NUCLEOTIDE SEQUENCE [LARGE SCALE GENOMIC DNA]</scope>
    <source>
        <strain evidence="4">xg18</strain>
    </source>
</reference>
<dbReference type="Gene3D" id="3.30.70.270">
    <property type="match status" value="1"/>
</dbReference>
<gene>
    <name evidence="3" type="ORF">DN062_10120</name>
</gene>
<dbReference type="EMBL" id="QKRX01000006">
    <property type="protein sequence ID" value="RAU18126.1"/>
    <property type="molecule type" value="Genomic_DNA"/>
</dbReference>
<evidence type="ECO:0000313" key="4">
    <source>
        <dbReference type="Proteomes" id="UP000250744"/>
    </source>
</evidence>
<dbReference type="Gene3D" id="3.20.20.450">
    <property type="entry name" value="EAL domain"/>
    <property type="match status" value="1"/>
</dbReference>
<dbReference type="Pfam" id="PF00563">
    <property type="entry name" value="EAL"/>
    <property type="match status" value="1"/>
</dbReference>
<feature type="domain" description="GGDEF" evidence="2">
    <location>
        <begin position="432"/>
        <end position="583"/>
    </location>
</feature>
<dbReference type="SMART" id="SM00052">
    <property type="entry name" value="EAL"/>
    <property type="match status" value="1"/>
</dbReference>
<keyword evidence="4" id="KW-1185">Reference proteome</keyword>
<comment type="caution">
    <text evidence="3">The sequence shown here is derived from an EMBL/GenBank/DDBJ whole genome shotgun (WGS) entry which is preliminary data.</text>
</comment>
<dbReference type="RefSeq" id="WP_112159207.1">
    <property type="nucleotide sequence ID" value="NZ_QKRX01000006.1"/>
</dbReference>
<dbReference type="InterPro" id="IPR000644">
    <property type="entry name" value="CBS_dom"/>
</dbReference>
<feature type="domain" description="EAL" evidence="1">
    <location>
        <begin position="11"/>
        <end position="261"/>
    </location>
</feature>
<evidence type="ECO:0000259" key="1">
    <source>
        <dbReference type="PROSITE" id="PS50883"/>
    </source>
</evidence>
<dbReference type="InterPro" id="IPR035919">
    <property type="entry name" value="EAL_sf"/>
</dbReference>
<proteinExistence type="predicted"/>
<dbReference type="CDD" id="cd01948">
    <property type="entry name" value="EAL"/>
    <property type="match status" value="1"/>
</dbReference>
<dbReference type="Pfam" id="PF00990">
    <property type="entry name" value="GGDEF"/>
    <property type="match status" value="1"/>
</dbReference>
<dbReference type="SUPFAM" id="SSF55073">
    <property type="entry name" value="Nucleotide cyclase"/>
    <property type="match status" value="1"/>
</dbReference>
<dbReference type="Gene3D" id="3.10.580.10">
    <property type="entry name" value="CBS-domain"/>
    <property type="match status" value="1"/>
</dbReference>
<dbReference type="CDD" id="cd01949">
    <property type="entry name" value="GGDEF"/>
    <property type="match status" value="1"/>
</dbReference>
<evidence type="ECO:0000259" key="2">
    <source>
        <dbReference type="PROSITE" id="PS50887"/>
    </source>
</evidence>
<dbReference type="InterPro" id="IPR050706">
    <property type="entry name" value="Cyclic-di-GMP_PDE-like"/>
</dbReference>
<dbReference type="PROSITE" id="PS50887">
    <property type="entry name" value="GGDEF"/>
    <property type="match status" value="1"/>
</dbReference>
<dbReference type="NCBIfam" id="TIGR00254">
    <property type="entry name" value="GGDEF"/>
    <property type="match status" value="1"/>
</dbReference>
<dbReference type="InterPro" id="IPR043128">
    <property type="entry name" value="Rev_trsase/Diguanyl_cyclase"/>
</dbReference>
<evidence type="ECO:0000313" key="3">
    <source>
        <dbReference type="EMBL" id="RAU18126.1"/>
    </source>
</evidence>
<accession>A0A364NM01</accession>
<dbReference type="InterPro" id="IPR046342">
    <property type="entry name" value="CBS_dom_sf"/>
</dbReference>
<dbReference type="PANTHER" id="PTHR33121">
    <property type="entry name" value="CYCLIC DI-GMP PHOSPHODIESTERASE PDEF"/>
    <property type="match status" value="1"/>
</dbReference>
<dbReference type="Proteomes" id="UP000250744">
    <property type="component" value="Unassembled WGS sequence"/>
</dbReference>
<dbReference type="InterPro" id="IPR029787">
    <property type="entry name" value="Nucleotide_cyclase"/>
</dbReference>
<dbReference type="SMART" id="SM00267">
    <property type="entry name" value="GGDEF"/>
    <property type="match status" value="1"/>
</dbReference>
<dbReference type="GO" id="GO:0071111">
    <property type="term" value="F:cyclic-guanylate-specific phosphodiesterase activity"/>
    <property type="evidence" value="ECO:0007669"/>
    <property type="project" value="InterPro"/>
</dbReference>
<dbReference type="CDD" id="cd04598">
    <property type="entry name" value="CBS_pair_GGDEF_EAL"/>
    <property type="match status" value="1"/>
</dbReference>
<dbReference type="InterPro" id="IPR000160">
    <property type="entry name" value="GGDEF_dom"/>
</dbReference>
<dbReference type="SUPFAM" id="SSF54631">
    <property type="entry name" value="CBS-domain pair"/>
    <property type="match status" value="1"/>
</dbReference>
<dbReference type="OrthoDB" id="1673646at2"/>
<dbReference type="PANTHER" id="PTHR33121:SF76">
    <property type="entry name" value="SIGNALING PROTEIN"/>
    <property type="match status" value="1"/>
</dbReference>
<dbReference type="AlphaFoldDB" id="A0A364NM01"/>